<evidence type="ECO:0000256" key="16">
    <source>
        <dbReference type="PIRSR" id="PIRSR006404-2"/>
    </source>
</evidence>
<name>A0A540X1P9_9BACT</name>
<evidence type="ECO:0000256" key="12">
    <source>
        <dbReference type="ARBA" id="ARBA00023122"/>
    </source>
</evidence>
<dbReference type="InterPro" id="IPR016483">
    <property type="entry name" value="UCP006404_Pept_M50_CBS"/>
</dbReference>
<keyword evidence="4 14" id="KW-0645">Protease</keyword>
<dbReference type="GO" id="GO:0046872">
    <property type="term" value="F:metal ion binding"/>
    <property type="evidence" value="ECO:0007669"/>
    <property type="project" value="UniProtKB-UniRule"/>
</dbReference>
<evidence type="ECO:0000256" key="9">
    <source>
        <dbReference type="ARBA" id="ARBA00022833"/>
    </source>
</evidence>
<dbReference type="AlphaFoldDB" id="A0A540X1P9"/>
<sequence length="385" mass="42190">MRESRGALKVGSLRGIPIRVHYSLLLVLPLLAYLFGGAFRRAAEVAEVPPEQLMGSPMLWGLGVAVGLFASVFVHELAHTFYALARGGQVRSITLMMVGGVSELSEAPPRPRDEALMALVGPLTSLALAGLFGLATWGVEGTTSFNLQFACFYLASLNLFLGLFNLLPAFPMDGGRILRAVLSGRMGPVRATRVASLVGRGFAVLFALWGVVSFNPFLFVIAFFIFMGAEGESRQVRMKALLERVSVSELMSPRGAGVEAGALLEQALWDLRRERQTALPVTEDGRPVGLVDVEAVRAVSEADRIHRLTREVMRPVQVVRLDEDGWRAVRQLAENSAQLLAVVDADGRLVGTLDVDDVQRGMMLLQTREERAERDARRWRQERPA</sequence>
<keyword evidence="13 14" id="KW-0472">Membrane</keyword>
<dbReference type="PIRSF" id="PIRSF006404">
    <property type="entry name" value="UCP006404_Pept_M50_CBS"/>
    <property type="match status" value="1"/>
</dbReference>
<evidence type="ECO:0000256" key="7">
    <source>
        <dbReference type="ARBA" id="ARBA00022737"/>
    </source>
</evidence>
<dbReference type="PROSITE" id="PS51371">
    <property type="entry name" value="CBS"/>
    <property type="match status" value="1"/>
</dbReference>
<dbReference type="PANTHER" id="PTHR39188">
    <property type="entry name" value="MEMBRANE-ASSOCIATED ZINC METALLOPROTEASE M50B"/>
    <property type="match status" value="1"/>
</dbReference>
<dbReference type="Proteomes" id="UP000315369">
    <property type="component" value="Unassembled WGS sequence"/>
</dbReference>
<feature type="binding site" evidence="16">
    <location>
        <position position="173"/>
    </location>
    <ligand>
        <name>Zn(2+)</name>
        <dbReference type="ChEBI" id="CHEBI:29105"/>
        <note>catalytic</note>
    </ligand>
</feature>
<protein>
    <recommendedName>
        <fullName evidence="14">Zinc metalloprotease</fullName>
    </recommendedName>
</protein>
<dbReference type="Gene3D" id="3.10.580.10">
    <property type="entry name" value="CBS-domain"/>
    <property type="match status" value="2"/>
</dbReference>
<keyword evidence="12 17" id="KW-0129">CBS domain</keyword>
<evidence type="ECO:0000256" key="8">
    <source>
        <dbReference type="ARBA" id="ARBA00022801"/>
    </source>
</evidence>
<accession>A0A540X1P9</accession>
<evidence type="ECO:0000256" key="11">
    <source>
        <dbReference type="ARBA" id="ARBA00023049"/>
    </source>
</evidence>
<evidence type="ECO:0000313" key="20">
    <source>
        <dbReference type="Proteomes" id="UP000315369"/>
    </source>
</evidence>
<feature type="binding site" evidence="16">
    <location>
        <position position="75"/>
    </location>
    <ligand>
        <name>Zn(2+)</name>
        <dbReference type="ChEBI" id="CHEBI:29105"/>
        <note>catalytic</note>
    </ligand>
</feature>
<keyword evidence="7" id="KW-0677">Repeat</keyword>
<evidence type="ECO:0000256" key="15">
    <source>
        <dbReference type="PIRSR" id="PIRSR006404-1"/>
    </source>
</evidence>
<dbReference type="InterPro" id="IPR046342">
    <property type="entry name" value="CBS_dom_sf"/>
</dbReference>
<evidence type="ECO:0000256" key="3">
    <source>
        <dbReference type="ARBA" id="ARBA00022475"/>
    </source>
</evidence>
<dbReference type="InterPro" id="IPR008915">
    <property type="entry name" value="Peptidase_M50"/>
</dbReference>
<evidence type="ECO:0000256" key="2">
    <source>
        <dbReference type="ARBA" id="ARBA00007931"/>
    </source>
</evidence>
<proteinExistence type="inferred from homology"/>
<comment type="caution">
    <text evidence="19">The sequence shown here is derived from an EMBL/GenBank/DDBJ whole genome shotgun (WGS) entry which is preliminary data.</text>
</comment>
<feature type="transmembrane region" description="Helical" evidence="14">
    <location>
        <begin position="202"/>
        <end position="229"/>
    </location>
</feature>
<evidence type="ECO:0000256" key="14">
    <source>
        <dbReference type="PIRNR" id="PIRNR006404"/>
    </source>
</evidence>
<evidence type="ECO:0000256" key="17">
    <source>
        <dbReference type="PROSITE-ProRule" id="PRU00703"/>
    </source>
</evidence>
<dbReference type="CDD" id="cd06164">
    <property type="entry name" value="S2P-M50_SpoIVFB_CBS"/>
    <property type="match status" value="1"/>
</dbReference>
<gene>
    <name evidence="19" type="ORF">FJV41_14770</name>
</gene>
<keyword evidence="10 14" id="KW-1133">Transmembrane helix</keyword>
<dbReference type="GO" id="GO:0008237">
    <property type="term" value="F:metallopeptidase activity"/>
    <property type="evidence" value="ECO:0007669"/>
    <property type="project" value="UniProtKB-UniRule"/>
</dbReference>
<evidence type="ECO:0000259" key="18">
    <source>
        <dbReference type="PROSITE" id="PS51371"/>
    </source>
</evidence>
<keyword evidence="6 14" id="KW-0479">Metal-binding</keyword>
<dbReference type="PANTHER" id="PTHR39188:SF3">
    <property type="entry name" value="STAGE IV SPORULATION PROTEIN FB"/>
    <property type="match status" value="1"/>
</dbReference>
<evidence type="ECO:0000256" key="6">
    <source>
        <dbReference type="ARBA" id="ARBA00022723"/>
    </source>
</evidence>
<evidence type="ECO:0000256" key="13">
    <source>
        <dbReference type="ARBA" id="ARBA00023136"/>
    </source>
</evidence>
<feature type="active site" evidence="15">
    <location>
        <position position="76"/>
    </location>
</feature>
<keyword evidence="8 14" id="KW-0378">Hydrolase</keyword>
<comment type="similarity">
    <text evidence="2 14">Belongs to the peptidase M50B family.</text>
</comment>
<dbReference type="GO" id="GO:0006508">
    <property type="term" value="P:proteolysis"/>
    <property type="evidence" value="ECO:0007669"/>
    <property type="project" value="UniProtKB-KW"/>
</dbReference>
<dbReference type="SUPFAM" id="SSF54631">
    <property type="entry name" value="CBS-domain pair"/>
    <property type="match status" value="1"/>
</dbReference>
<evidence type="ECO:0000256" key="1">
    <source>
        <dbReference type="ARBA" id="ARBA00004651"/>
    </source>
</evidence>
<organism evidence="19 20">
    <name type="scientific">Myxococcus llanfairpwllgwyngyllgogerychwyrndrobwllllantysiliogogogochensis</name>
    <dbReference type="NCBI Taxonomy" id="2590453"/>
    <lineage>
        <taxon>Bacteria</taxon>
        <taxon>Pseudomonadati</taxon>
        <taxon>Myxococcota</taxon>
        <taxon>Myxococcia</taxon>
        <taxon>Myxococcales</taxon>
        <taxon>Cystobacterineae</taxon>
        <taxon>Myxococcaceae</taxon>
        <taxon>Myxococcus</taxon>
    </lineage>
</organism>
<keyword evidence="3 14" id="KW-1003">Cell membrane</keyword>
<comment type="cofactor">
    <cofactor evidence="14 16">
        <name>Zn(2+)</name>
        <dbReference type="ChEBI" id="CHEBI:29105"/>
    </cofactor>
    <text evidence="14 16">Binds 1 zinc ion per subunit.</text>
</comment>
<feature type="transmembrane region" description="Helical" evidence="14">
    <location>
        <begin position="20"/>
        <end position="39"/>
    </location>
</feature>
<dbReference type="InterPro" id="IPR000644">
    <property type="entry name" value="CBS_dom"/>
</dbReference>
<dbReference type="GO" id="GO:0005886">
    <property type="term" value="C:plasma membrane"/>
    <property type="evidence" value="ECO:0007669"/>
    <property type="project" value="UniProtKB-SubCell"/>
</dbReference>
<keyword evidence="5 14" id="KW-0812">Transmembrane</keyword>
<evidence type="ECO:0000256" key="10">
    <source>
        <dbReference type="ARBA" id="ARBA00022989"/>
    </source>
</evidence>
<keyword evidence="20" id="KW-1185">Reference proteome</keyword>
<evidence type="ECO:0000313" key="19">
    <source>
        <dbReference type="EMBL" id="TQF15207.1"/>
    </source>
</evidence>
<reference evidence="19 20" key="1">
    <citation type="submission" date="2019-06" db="EMBL/GenBank/DDBJ databases">
        <authorList>
            <person name="Livingstone P."/>
            <person name="Whitworth D."/>
        </authorList>
    </citation>
    <scope>NUCLEOTIDE SEQUENCE [LARGE SCALE GENOMIC DNA]</scope>
    <source>
        <strain evidence="19 20">AM401</strain>
    </source>
</reference>
<dbReference type="Pfam" id="PF02163">
    <property type="entry name" value="Peptidase_M50"/>
    <property type="match status" value="1"/>
</dbReference>
<dbReference type="EMBL" id="VIFM01000049">
    <property type="protein sequence ID" value="TQF15207.1"/>
    <property type="molecule type" value="Genomic_DNA"/>
</dbReference>
<feature type="transmembrane region" description="Helical" evidence="14">
    <location>
        <begin position="145"/>
        <end position="167"/>
    </location>
</feature>
<keyword evidence="9 14" id="KW-0862">Zinc</keyword>
<feature type="domain" description="CBS" evidence="18">
    <location>
        <begin position="312"/>
        <end position="370"/>
    </location>
</feature>
<dbReference type="OrthoDB" id="9781963at2"/>
<feature type="transmembrane region" description="Helical" evidence="14">
    <location>
        <begin position="59"/>
        <end position="85"/>
    </location>
</feature>
<evidence type="ECO:0000256" key="4">
    <source>
        <dbReference type="ARBA" id="ARBA00022670"/>
    </source>
</evidence>
<feature type="binding site" evidence="16">
    <location>
        <position position="79"/>
    </location>
    <ligand>
        <name>Zn(2+)</name>
        <dbReference type="ChEBI" id="CHEBI:29105"/>
        <note>catalytic</note>
    </ligand>
</feature>
<keyword evidence="11 14" id="KW-0482">Metalloprotease</keyword>
<evidence type="ECO:0000256" key="5">
    <source>
        <dbReference type="ARBA" id="ARBA00022692"/>
    </source>
</evidence>
<dbReference type="Pfam" id="PF00571">
    <property type="entry name" value="CBS"/>
    <property type="match status" value="2"/>
</dbReference>
<comment type="subcellular location">
    <subcellularLocation>
        <location evidence="1 14">Cell membrane</location>
        <topology evidence="1 14">Multi-pass membrane protein</topology>
    </subcellularLocation>
</comment>
<feature type="transmembrane region" description="Helical" evidence="14">
    <location>
        <begin position="115"/>
        <end position="139"/>
    </location>
</feature>